<keyword evidence="2" id="KW-1185">Reference proteome</keyword>
<evidence type="ECO:0000313" key="1">
    <source>
        <dbReference type="EMBL" id="KAJ8896645.1"/>
    </source>
</evidence>
<dbReference type="EMBL" id="JARBHB010000001">
    <property type="protein sequence ID" value="KAJ8896645.1"/>
    <property type="molecule type" value="Genomic_DNA"/>
</dbReference>
<protein>
    <recommendedName>
        <fullName evidence="3">Phorbol-ester/DAG-type domain-containing protein</fullName>
    </recommendedName>
</protein>
<evidence type="ECO:0008006" key="3">
    <source>
        <dbReference type="Google" id="ProtNLM"/>
    </source>
</evidence>
<gene>
    <name evidence="1" type="ORF">PR048_001989</name>
</gene>
<sequence length="247" mass="28373">MAKVVKDNSYIKIVRLNMLPVDLHGRFKDVNTWVSKKRISLNWKTVEMHCCLNVIDVVPLGTRHLCVNTRLGISKECGSTTENKNWKNWGEEHHEQLYNVNTRFYSTQPYRIKVHLNGQLHEFDVDSQAALTVVNHSVFKNIWSNVRPELTPCNVSPAEWGRKSAACVWTKLQCINTCERRDCKGLMNGGIQYCKTCNVRVHHKCQTEEEQARTEGEQFTCRDCAASKEATSAMFPMQNTDVVPTRT</sequence>
<reference evidence="1 2" key="1">
    <citation type="submission" date="2023-02" db="EMBL/GenBank/DDBJ databases">
        <title>LHISI_Scaffold_Assembly.</title>
        <authorList>
            <person name="Stuart O.P."/>
            <person name="Cleave R."/>
            <person name="Magrath M.J.L."/>
            <person name="Mikheyev A.S."/>
        </authorList>
    </citation>
    <scope>NUCLEOTIDE SEQUENCE [LARGE SCALE GENOMIC DNA]</scope>
    <source>
        <strain evidence="1">Daus_M_001</strain>
        <tissue evidence="1">Leg muscle</tissue>
    </source>
</reference>
<evidence type="ECO:0000313" key="2">
    <source>
        <dbReference type="Proteomes" id="UP001159363"/>
    </source>
</evidence>
<dbReference type="Proteomes" id="UP001159363">
    <property type="component" value="Chromosome 1"/>
</dbReference>
<comment type="caution">
    <text evidence="1">The sequence shown here is derived from an EMBL/GenBank/DDBJ whole genome shotgun (WGS) entry which is preliminary data.</text>
</comment>
<accession>A0ABQ9IIW1</accession>
<proteinExistence type="predicted"/>
<name>A0ABQ9IIW1_9NEOP</name>
<organism evidence="1 2">
    <name type="scientific">Dryococelus australis</name>
    <dbReference type="NCBI Taxonomy" id="614101"/>
    <lineage>
        <taxon>Eukaryota</taxon>
        <taxon>Metazoa</taxon>
        <taxon>Ecdysozoa</taxon>
        <taxon>Arthropoda</taxon>
        <taxon>Hexapoda</taxon>
        <taxon>Insecta</taxon>
        <taxon>Pterygota</taxon>
        <taxon>Neoptera</taxon>
        <taxon>Polyneoptera</taxon>
        <taxon>Phasmatodea</taxon>
        <taxon>Verophasmatodea</taxon>
        <taxon>Anareolatae</taxon>
        <taxon>Phasmatidae</taxon>
        <taxon>Eurycanthinae</taxon>
        <taxon>Dryococelus</taxon>
    </lineage>
</organism>